<reference evidence="1" key="1">
    <citation type="submission" date="2020-08" db="EMBL/GenBank/DDBJ databases">
        <title>Multicomponent nature underlies the extraordinary mechanical properties of spider dragline silk.</title>
        <authorList>
            <person name="Kono N."/>
            <person name="Nakamura H."/>
            <person name="Mori M."/>
            <person name="Yoshida Y."/>
            <person name="Ohtoshi R."/>
            <person name="Malay A.D."/>
            <person name="Moran D.A.P."/>
            <person name="Tomita M."/>
            <person name="Numata K."/>
            <person name="Arakawa K."/>
        </authorList>
    </citation>
    <scope>NUCLEOTIDE SEQUENCE</scope>
</reference>
<accession>A0A8X6XRU3</accession>
<dbReference type="Proteomes" id="UP000886998">
    <property type="component" value="Unassembled WGS sequence"/>
</dbReference>
<dbReference type="AlphaFoldDB" id="A0A8X6XRU3"/>
<dbReference type="EMBL" id="BMAV01011929">
    <property type="protein sequence ID" value="GFY58146.1"/>
    <property type="molecule type" value="Genomic_DNA"/>
</dbReference>
<sequence>MSRITSKGGKKVLLFNKYNGVIETVDLFMIDKEEEKCTPNTAHFEITTYLVVGKTIWRIAELEVYLSYNCVVLLALTDLTHSLASYERLDLFKSHALH</sequence>
<proteinExistence type="predicted"/>
<organism evidence="1 2">
    <name type="scientific">Trichonephila inaurata madagascariensis</name>
    <dbReference type="NCBI Taxonomy" id="2747483"/>
    <lineage>
        <taxon>Eukaryota</taxon>
        <taxon>Metazoa</taxon>
        <taxon>Ecdysozoa</taxon>
        <taxon>Arthropoda</taxon>
        <taxon>Chelicerata</taxon>
        <taxon>Arachnida</taxon>
        <taxon>Araneae</taxon>
        <taxon>Araneomorphae</taxon>
        <taxon>Entelegynae</taxon>
        <taxon>Araneoidea</taxon>
        <taxon>Nephilidae</taxon>
        <taxon>Trichonephila</taxon>
        <taxon>Trichonephila inaurata</taxon>
    </lineage>
</organism>
<name>A0A8X6XRU3_9ARAC</name>
<evidence type="ECO:0000313" key="2">
    <source>
        <dbReference type="Proteomes" id="UP000886998"/>
    </source>
</evidence>
<comment type="caution">
    <text evidence="1">The sequence shown here is derived from an EMBL/GenBank/DDBJ whole genome shotgun (WGS) entry which is preliminary data.</text>
</comment>
<protein>
    <submittedName>
        <fullName evidence="1">Uncharacterized protein</fullName>
    </submittedName>
</protein>
<evidence type="ECO:0000313" key="1">
    <source>
        <dbReference type="EMBL" id="GFY58146.1"/>
    </source>
</evidence>
<gene>
    <name evidence="1" type="ORF">TNIN_337471</name>
</gene>
<keyword evidence="2" id="KW-1185">Reference proteome</keyword>